<comment type="similarity">
    <text evidence="1">Belongs to the disease resistance NB-LRR family.</text>
</comment>
<evidence type="ECO:0000259" key="10">
    <source>
        <dbReference type="Pfam" id="PF23598"/>
    </source>
</evidence>
<proteinExistence type="inferred from homology"/>
<keyword evidence="5" id="KW-0611">Plant defense</keyword>
<evidence type="ECO:0000256" key="2">
    <source>
        <dbReference type="ARBA" id="ARBA00022614"/>
    </source>
</evidence>
<dbReference type="Gene3D" id="1.20.5.4130">
    <property type="match status" value="1"/>
</dbReference>
<sequence length="887" mass="99650">MPVSATMGVMKPLLGKLATLAGDEYSKLKGVRKQASFLEKELSAMNAALEKMELMDELDPVAKDWRDRVREMSYDMDNCIDDFIRQFGGAPAKAGFIKETVRRLKTLGQRHRIADRMEELKVLALEANERRIRYKIDECNSSSSFVAIDPCMSAIYVDAAGLVGTDGPRKELVNLLTDTEKKLKVVSIVGFGGLGKTTLAKQVYDEIKGRFNCMAFLPISQKPNMTWILNRLQLKLGMHGSSSACELQDLIEDLRKHLTNNRYLIVVDDLWDQSVWNAISRAFPENDKGSRVIVTTRVEDVASGACCSHPGSIYRMNFLDEQDSKRLFYNRIYGSEDDCPSRFEDISAEILKKCGGLPLAIITISSLLASRPEMDEWEAIRNSLGTQFAINPTTEGIKSILNLSYMHLPLHLRACFLHVGMYPEDREIERDDLVRQWVAEGFINNLYGQDMEVAAKSYFNELINRSLIQPERTDHGELLSCRVHDMMLDLILSKCAEHNFIRVECSSEDMAREHAWKYKTRRISLNLTGGSAADGTASETIASSLSQVRSLARFGESKYIPPLLHCKYIRVIHFEVLGELCHKEIDLRAISQLLQLRYSSLASLDPLGSSKETDLPKGIRNMKSLRTLDGFELGWSSLEDIKGLGELTNLRCLRLSKCAMGDLNTAGVDALVSSIGMLHDLRYLCIHGQVIDTKKRLASLSDPPRHIKVFKLDDWKMSRAPKWICSLQCLYRLELDVEEMTIDEFLALGKMASLVHLSLSVLSFAPREGRKRNVASISMGLFPVLEDFACFAGSDLTACLAFEAGAMPKLRRLRLHFNERYWGGAATVGLEHLLSLEHVAVRMGSDSDRFPQRVLRDANSAFKNCIQLHPGHPSFTVDGSGFTPYCA</sequence>
<dbReference type="Pfam" id="PF18052">
    <property type="entry name" value="Rx_N"/>
    <property type="match status" value="1"/>
</dbReference>
<dbReference type="eggNOG" id="KOG4658">
    <property type="taxonomic scope" value="Eukaryota"/>
</dbReference>
<keyword evidence="3" id="KW-0677">Repeat</keyword>
<feature type="domain" description="Disease resistance protein winged helix" evidence="9">
    <location>
        <begin position="421"/>
        <end position="491"/>
    </location>
</feature>
<dbReference type="InterPro" id="IPR036388">
    <property type="entry name" value="WH-like_DNA-bd_sf"/>
</dbReference>
<protein>
    <submittedName>
        <fullName evidence="11">Putative disease resistance RPP13-like protein 3</fullName>
    </submittedName>
</protein>
<dbReference type="GO" id="GO:0002758">
    <property type="term" value="P:innate immune response-activating signaling pathway"/>
    <property type="evidence" value="ECO:0007669"/>
    <property type="project" value="UniProtKB-ARBA"/>
</dbReference>
<dbReference type="Pfam" id="PF23559">
    <property type="entry name" value="WHD_DRP"/>
    <property type="match status" value="1"/>
</dbReference>
<dbReference type="GO" id="GO:0043531">
    <property type="term" value="F:ADP binding"/>
    <property type="evidence" value="ECO:0007669"/>
    <property type="project" value="InterPro"/>
</dbReference>
<dbReference type="Gene3D" id="1.10.10.10">
    <property type="entry name" value="Winged helix-like DNA-binding domain superfamily/Winged helix DNA-binding domain"/>
    <property type="match status" value="1"/>
</dbReference>
<dbReference type="InterPro" id="IPR058922">
    <property type="entry name" value="WHD_DRP"/>
</dbReference>
<dbReference type="InterPro" id="IPR032675">
    <property type="entry name" value="LRR_dom_sf"/>
</dbReference>
<dbReference type="InterPro" id="IPR041118">
    <property type="entry name" value="Rx_N"/>
</dbReference>
<feature type="domain" description="NB-ARC" evidence="7">
    <location>
        <begin position="172"/>
        <end position="332"/>
    </location>
</feature>
<reference evidence="11" key="1">
    <citation type="journal article" date="2013" name="Nature">
        <title>Draft genome of the wheat A-genome progenitor Triticum urartu.</title>
        <authorList>
            <person name="Ling H.Q."/>
            <person name="Zhao S."/>
            <person name="Liu D."/>
            <person name="Wang J."/>
            <person name="Sun H."/>
            <person name="Zhang C."/>
            <person name="Fan H."/>
            <person name="Li D."/>
            <person name="Dong L."/>
            <person name="Tao Y."/>
            <person name="Gao C."/>
            <person name="Wu H."/>
            <person name="Li Y."/>
            <person name="Cui Y."/>
            <person name="Guo X."/>
            <person name="Zheng S."/>
            <person name="Wang B."/>
            <person name="Yu K."/>
            <person name="Liang Q."/>
            <person name="Yang W."/>
            <person name="Lou X."/>
            <person name="Chen J."/>
            <person name="Feng M."/>
            <person name="Jian J."/>
            <person name="Zhang X."/>
            <person name="Luo G."/>
            <person name="Jiang Y."/>
            <person name="Liu J."/>
            <person name="Wang Z."/>
            <person name="Sha Y."/>
            <person name="Zhang B."/>
            <person name="Wu H."/>
            <person name="Tang D."/>
            <person name="Shen Q."/>
            <person name="Xue P."/>
            <person name="Zou S."/>
            <person name="Wang X."/>
            <person name="Liu X."/>
            <person name="Wang F."/>
            <person name="Yang Y."/>
            <person name="An X."/>
            <person name="Dong Z."/>
            <person name="Zhang K."/>
            <person name="Zhang X."/>
            <person name="Luo M.C."/>
            <person name="Dvorak J."/>
            <person name="Tong Y."/>
            <person name="Wang J."/>
            <person name="Yang H."/>
            <person name="Li Z."/>
            <person name="Wang D."/>
            <person name="Zhang A."/>
            <person name="Wang J."/>
        </authorList>
    </citation>
    <scope>NUCLEOTIDE SEQUENCE</scope>
</reference>
<dbReference type="OMA" id="VACWACR"/>
<keyword evidence="6" id="KW-0175">Coiled coil</keyword>
<keyword evidence="2" id="KW-0433">Leucine-rich repeat</keyword>
<accession>M7Z1P0</accession>
<dbReference type="STRING" id="4572.M7Z1P0"/>
<dbReference type="PANTHER" id="PTHR23155">
    <property type="entry name" value="DISEASE RESISTANCE PROTEIN RP"/>
    <property type="match status" value="1"/>
</dbReference>
<evidence type="ECO:0000256" key="3">
    <source>
        <dbReference type="ARBA" id="ARBA00022737"/>
    </source>
</evidence>
<dbReference type="EMBL" id="KD189251">
    <property type="protein sequence ID" value="EMS53847.1"/>
    <property type="molecule type" value="Genomic_DNA"/>
</dbReference>
<dbReference type="PRINTS" id="PR00364">
    <property type="entry name" value="DISEASERSIST"/>
</dbReference>
<feature type="domain" description="Disease resistance N-terminal" evidence="8">
    <location>
        <begin position="9"/>
        <end position="91"/>
    </location>
</feature>
<evidence type="ECO:0000313" key="11">
    <source>
        <dbReference type="EMBL" id="EMS53847.1"/>
    </source>
</evidence>
<dbReference type="Gene3D" id="3.40.50.300">
    <property type="entry name" value="P-loop containing nucleotide triphosphate hydrolases"/>
    <property type="match status" value="1"/>
</dbReference>
<evidence type="ECO:0000259" key="7">
    <source>
        <dbReference type="Pfam" id="PF00931"/>
    </source>
</evidence>
<dbReference type="GO" id="GO:0009626">
    <property type="term" value="P:plant-type hypersensitive response"/>
    <property type="evidence" value="ECO:0007669"/>
    <property type="project" value="UniProtKB-ARBA"/>
</dbReference>
<dbReference type="SUPFAM" id="SSF52047">
    <property type="entry name" value="RNI-like"/>
    <property type="match status" value="1"/>
</dbReference>
<dbReference type="InterPro" id="IPR044974">
    <property type="entry name" value="Disease_R_plants"/>
</dbReference>
<dbReference type="AlphaFoldDB" id="M7Z1P0"/>
<evidence type="ECO:0000256" key="6">
    <source>
        <dbReference type="ARBA" id="ARBA00023054"/>
    </source>
</evidence>
<keyword evidence="4" id="KW-0547">Nucleotide-binding</keyword>
<dbReference type="InterPro" id="IPR038005">
    <property type="entry name" value="RX-like_CC"/>
</dbReference>
<dbReference type="InterPro" id="IPR027417">
    <property type="entry name" value="P-loop_NTPase"/>
</dbReference>
<evidence type="ECO:0000256" key="4">
    <source>
        <dbReference type="ARBA" id="ARBA00022741"/>
    </source>
</evidence>
<dbReference type="Pfam" id="PF23598">
    <property type="entry name" value="LRR_14"/>
    <property type="match status" value="1"/>
</dbReference>
<dbReference type="PANTHER" id="PTHR23155:SF906">
    <property type="entry name" value="OS08G0205100 PROTEIN"/>
    <property type="match status" value="1"/>
</dbReference>
<evidence type="ECO:0000256" key="5">
    <source>
        <dbReference type="ARBA" id="ARBA00022821"/>
    </source>
</evidence>
<dbReference type="FunFam" id="3.40.50.300:FF:001091">
    <property type="entry name" value="Probable disease resistance protein At1g61300"/>
    <property type="match status" value="1"/>
</dbReference>
<feature type="domain" description="Disease resistance R13L4/SHOC-2-like LRR" evidence="10">
    <location>
        <begin position="601"/>
        <end position="874"/>
    </location>
</feature>
<dbReference type="Pfam" id="PF00931">
    <property type="entry name" value="NB-ARC"/>
    <property type="match status" value="1"/>
</dbReference>
<organism evidence="11">
    <name type="scientific">Triticum urartu</name>
    <name type="common">Red wild einkorn</name>
    <name type="synonym">Crithodium urartu</name>
    <dbReference type="NCBI Taxonomy" id="4572"/>
    <lineage>
        <taxon>Eukaryota</taxon>
        <taxon>Viridiplantae</taxon>
        <taxon>Streptophyta</taxon>
        <taxon>Embryophyta</taxon>
        <taxon>Tracheophyta</taxon>
        <taxon>Spermatophyta</taxon>
        <taxon>Magnoliopsida</taxon>
        <taxon>Liliopsida</taxon>
        <taxon>Poales</taxon>
        <taxon>Poaceae</taxon>
        <taxon>BOP clade</taxon>
        <taxon>Pooideae</taxon>
        <taxon>Triticodae</taxon>
        <taxon>Triticeae</taxon>
        <taxon>Triticinae</taxon>
        <taxon>Triticum</taxon>
    </lineage>
</organism>
<gene>
    <name evidence="11" type="ORF">TRIUR3_17854</name>
</gene>
<name>M7Z1P0_TRIUA</name>
<evidence type="ECO:0000259" key="8">
    <source>
        <dbReference type="Pfam" id="PF18052"/>
    </source>
</evidence>
<dbReference type="Gene3D" id="1.10.8.430">
    <property type="entry name" value="Helical domain of apoptotic protease-activating factors"/>
    <property type="match status" value="1"/>
</dbReference>
<dbReference type="Gene3D" id="3.80.10.10">
    <property type="entry name" value="Ribonuclease Inhibitor"/>
    <property type="match status" value="1"/>
</dbReference>
<dbReference type="FunFam" id="1.10.10.10:FF:000322">
    <property type="entry name" value="Probable disease resistance protein At1g63360"/>
    <property type="match status" value="1"/>
</dbReference>
<evidence type="ECO:0000256" key="1">
    <source>
        <dbReference type="ARBA" id="ARBA00008894"/>
    </source>
</evidence>
<dbReference type="InterPro" id="IPR042197">
    <property type="entry name" value="Apaf_helical"/>
</dbReference>
<dbReference type="InterPro" id="IPR055414">
    <property type="entry name" value="LRR_R13L4/SHOC2-like"/>
</dbReference>
<dbReference type="InterPro" id="IPR002182">
    <property type="entry name" value="NB-ARC"/>
</dbReference>
<dbReference type="SUPFAM" id="SSF52540">
    <property type="entry name" value="P-loop containing nucleoside triphosphate hydrolases"/>
    <property type="match status" value="1"/>
</dbReference>
<evidence type="ECO:0000259" key="9">
    <source>
        <dbReference type="Pfam" id="PF23559"/>
    </source>
</evidence>
<dbReference type="CDD" id="cd14798">
    <property type="entry name" value="RX-CC_like"/>
    <property type="match status" value="1"/>
</dbReference>
<dbReference type="GO" id="GO:0042742">
    <property type="term" value="P:defense response to bacterium"/>
    <property type="evidence" value="ECO:0007669"/>
    <property type="project" value="UniProtKB-ARBA"/>
</dbReference>